<gene>
    <name evidence="1" type="ORF">S01H4_13936</name>
</gene>
<dbReference type="AlphaFoldDB" id="X0ZJ77"/>
<organism evidence="1">
    <name type="scientific">marine sediment metagenome</name>
    <dbReference type="NCBI Taxonomy" id="412755"/>
    <lineage>
        <taxon>unclassified sequences</taxon>
        <taxon>metagenomes</taxon>
        <taxon>ecological metagenomes</taxon>
    </lineage>
</organism>
<name>X0ZJ77_9ZZZZ</name>
<feature type="non-terminal residue" evidence="1">
    <location>
        <position position="47"/>
    </location>
</feature>
<protein>
    <submittedName>
        <fullName evidence="1">Uncharacterized protein</fullName>
    </submittedName>
</protein>
<evidence type="ECO:0000313" key="1">
    <source>
        <dbReference type="EMBL" id="GAG58162.1"/>
    </source>
</evidence>
<comment type="caution">
    <text evidence="1">The sequence shown here is derived from an EMBL/GenBank/DDBJ whole genome shotgun (WGS) entry which is preliminary data.</text>
</comment>
<sequence>MPAIKKNPDDEYDESWVTTAAYVYTTKGLFPISVLKAAERKEEKAKS</sequence>
<dbReference type="EMBL" id="BART01006124">
    <property type="protein sequence ID" value="GAG58162.1"/>
    <property type="molecule type" value="Genomic_DNA"/>
</dbReference>
<accession>X0ZJ77</accession>
<reference evidence="1" key="1">
    <citation type="journal article" date="2014" name="Front. Microbiol.">
        <title>High frequency of phylogenetically diverse reductive dehalogenase-homologous genes in deep subseafloor sedimentary metagenomes.</title>
        <authorList>
            <person name="Kawai M."/>
            <person name="Futagami T."/>
            <person name="Toyoda A."/>
            <person name="Takaki Y."/>
            <person name="Nishi S."/>
            <person name="Hori S."/>
            <person name="Arai W."/>
            <person name="Tsubouchi T."/>
            <person name="Morono Y."/>
            <person name="Uchiyama I."/>
            <person name="Ito T."/>
            <person name="Fujiyama A."/>
            <person name="Inagaki F."/>
            <person name="Takami H."/>
        </authorList>
    </citation>
    <scope>NUCLEOTIDE SEQUENCE</scope>
    <source>
        <strain evidence="1">Expedition CK06-06</strain>
    </source>
</reference>
<proteinExistence type="predicted"/>